<gene>
    <name evidence="1" type="ORF">SCMU_14380</name>
</gene>
<sequence length="60" mass="7198">MRRWELLVGSIYTYGHARPGTRHWTRQGALRRAELLRVLGPDLHFYFTLRDRRTGETEDI</sequence>
<proteinExistence type="predicted"/>
<dbReference type="EMBL" id="AP024525">
    <property type="protein sequence ID" value="BCT75596.1"/>
    <property type="molecule type" value="Genomic_DNA"/>
</dbReference>
<name>A0ABN6FG01_SINCY</name>
<reference evidence="1 2" key="1">
    <citation type="journal article" date="2021" name="J. Biosci. Bioeng.">
        <title>Identification and characterization of a chc gene cluster responsible for the aromatization pathway of cyclohexanecarboxylate degradation in Sinomonas cyclohexanicum ATCC 51369.</title>
        <authorList>
            <person name="Yamamoto T."/>
            <person name="Hasegawa Y."/>
            <person name="Lau P.C.K."/>
            <person name="Iwaki H."/>
        </authorList>
    </citation>
    <scope>NUCLEOTIDE SEQUENCE [LARGE SCALE GENOMIC DNA]</scope>
    <source>
        <strain evidence="1 2">ATCC 51369</strain>
    </source>
</reference>
<evidence type="ECO:0000313" key="1">
    <source>
        <dbReference type="EMBL" id="BCT75596.1"/>
    </source>
</evidence>
<dbReference type="Proteomes" id="UP001319861">
    <property type="component" value="Chromosome"/>
</dbReference>
<accession>A0ABN6FG01</accession>
<protein>
    <submittedName>
        <fullName evidence="1">Uncharacterized protein</fullName>
    </submittedName>
</protein>
<dbReference type="RefSeq" id="WP_229232322.1">
    <property type="nucleotide sequence ID" value="NZ_AP024525.1"/>
</dbReference>
<keyword evidence="2" id="KW-1185">Reference proteome</keyword>
<organism evidence="1 2">
    <name type="scientific">Sinomonas cyclohexanicum</name>
    <name type="common">Corynebacterium cyclohexanicum</name>
    <dbReference type="NCBI Taxonomy" id="322009"/>
    <lineage>
        <taxon>Bacteria</taxon>
        <taxon>Bacillati</taxon>
        <taxon>Actinomycetota</taxon>
        <taxon>Actinomycetes</taxon>
        <taxon>Micrococcales</taxon>
        <taxon>Micrococcaceae</taxon>
        <taxon>Sinomonas</taxon>
    </lineage>
</organism>
<evidence type="ECO:0000313" key="2">
    <source>
        <dbReference type="Proteomes" id="UP001319861"/>
    </source>
</evidence>